<dbReference type="PANTHER" id="PTHR10997:SF18">
    <property type="entry name" value="D-IMPORTIN 7_RANBP7"/>
    <property type="match status" value="1"/>
</dbReference>
<dbReference type="AlphaFoldDB" id="A0A7I4Z0B7"/>
<protein>
    <submittedName>
        <fullName evidence="11">Importin N-terminal domain-containing protein</fullName>
    </submittedName>
</protein>
<feature type="region of interest" description="Disordered" evidence="8">
    <location>
        <begin position="890"/>
        <end position="913"/>
    </location>
</feature>
<dbReference type="InterPro" id="IPR001494">
    <property type="entry name" value="Importin-beta_N"/>
</dbReference>
<dbReference type="GO" id="GO:0005829">
    <property type="term" value="C:cytosol"/>
    <property type="evidence" value="ECO:0007669"/>
    <property type="project" value="TreeGrafter"/>
</dbReference>
<evidence type="ECO:0000256" key="1">
    <source>
        <dbReference type="ARBA" id="ARBA00004123"/>
    </source>
</evidence>
<evidence type="ECO:0000256" key="7">
    <source>
        <dbReference type="ARBA" id="ARBA00023242"/>
    </source>
</evidence>
<feature type="domain" description="Importin N-terminal" evidence="9">
    <location>
        <begin position="22"/>
        <end position="105"/>
    </location>
</feature>
<dbReference type="InterPro" id="IPR011989">
    <property type="entry name" value="ARM-like"/>
</dbReference>
<evidence type="ECO:0000256" key="3">
    <source>
        <dbReference type="ARBA" id="ARBA00007991"/>
    </source>
</evidence>
<dbReference type="InterPro" id="IPR058669">
    <property type="entry name" value="TPR_IPO7/11-like"/>
</dbReference>
<evidence type="ECO:0000313" key="10">
    <source>
        <dbReference type="Proteomes" id="UP000025227"/>
    </source>
</evidence>
<evidence type="ECO:0000256" key="5">
    <source>
        <dbReference type="ARBA" id="ARBA00022490"/>
    </source>
</evidence>
<keyword evidence="6" id="KW-0653">Protein transport</keyword>
<evidence type="ECO:0000256" key="8">
    <source>
        <dbReference type="SAM" id="MobiDB-lite"/>
    </source>
</evidence>
<evidence type="ECO:0000256" key="6">
    <source>
        <dbReference type="ARBA" id="ARBA00022927"/>
    </source>
</evidence>
<dbReference type="WBParaSite" id="HCON_00168320-00001">
    <property type="protein sequence ID" value="HCON_00168320-00001"/>
    <property type="gene ID" value="HCON_00168320"/>
</dbReference>
<keyword evidence="10" id="KW-1185">Reference proteome</keyword>
<dbReference type="Gene3D" id="1.25.10.10">
    <property type="entry name" value="Leucine-rich Repeat Variant"/>
    <property type="match status" value="1"/>
</dbReference>
<feature type="region of interest" description="Disordered" evidence="8">
    <location>
        <begin position="948"/>
        <end position="978"/>
    </location>
</feature>
<feature type="compositionally biased region" description="Acidic residues" evidence="8">
    <location>
        <begin position="896"/>
        <end position="911"/>
    </location>
</feature>
<comment type="similarity">
    <text evidence="3">Belongs to the importin beta family.</text>
</comment>
<organism evidence="10 11">
    <name type="scientific">Haemonchus contortus</name>
    <name type="common">Barber pole worm</name>
    <dbReference type="NCBI Taxonomy" id="6289"/>
    <lineage>
        <taxon>Eukaryota</taxon>
        <taxon>Metazoa</taxon>
        <taxon>Ecdysozoa</taxon>
        <taxon>Nematoda</taxon>
        <taxon>Chromadorea</taxon>
        <taxon>Rhabditida</taxon>
        <taxon>Rhabditina</taxon>
        <taxon>Rhabditomorpha</taxon>
        <taxon>Strongyloidea</taxon>
        <taxon>Trichostrongylidae</taxon>
        <taxon>Haemonchus</taxon>
    </lineage>
</organism>
<proteinExistence type="inferred from homology"/>
<evidence type="ECO:0000256" key="2">
    <source>
        <dbReference type="ARBA" id="ARBA00004496"/>
    </source>
</evidence>
<keyword evidence="5" id="KW-0963">Cytoplasm</keyword>
<dbReference type="OrthoDB" id="760868at2759"/>
<dbReference type="PROSITE" id="PS50166">
    <property type="entry name" value="IMPORTIN_B_NT"/>
    <property type="match status" value="1"/>
</dbReference>
<name>A0A7I4Z0B7_HAECO</name>
<keyword evidence="4" id="KW-0813">Transport</keyword>
<keyword evidence="7" id="KW-0539">Nucleus</keyword>
<evidence type="ECO:0000259" key="9">
    <source>
        <dbReference type="PROSITE" id="PS50166"/>
    </source>
</evidence>
<dbReference type="SUPFAM" id="SSF48371">
    <property type="entry name" value="ARM repeat"/>
    <property type="match status" value="1"/>
</dbReference>
<dbReference type="GO" id="GO:0031267">
    <property type="term" value="F:small GTPase binding"/>
    <property type="evidence" value="ECO:0007669"/>
    <property type="project" value="InterPro"/>
</dbReference>
<dbReference type="Pfam" id="PF25758">
    <property type="entry name" value="TPR_IPO11"/>
    <property type="match status" value="1"/>
</dbReference>
<dbReference type="SMART" id="SM00913">
    <property type="entry name" value="IBN_N"/>
    <property type="match status" value="1"/>
</dbReference>
<comment type="subcellular location">
    <subcellularLocation>
        <location evidence="2">Cytoplasm</location>
    </subcellularLocation>
    <subcellularLocation>
        <location evidence="1">Nucleus</location>
    </subcellularLocation>
</comment>
<dbReference type="OMA" id="WVAKTSW"/>
<evidence type="ECO:0000313" key="11">
    <source>
        <dbReference type="WBParaSite" id="HCON_00168320-00001"/>
    </source>
</evidence>
<evidence type="ECO:0000256" key="4">
    <source>
        <dbReference type="ARBA" id="ARBA00022448"/>
    </source>
</evidence>
<reference evidence="11" key="1">
    <citation type="submission" date="2020-12" db="UniProtKB">
        <authorList>
            <consortium name="WormBaseParasite"/>
        </authorList>
    </citation>
    <scope>IDENTIFICATION</scope>
    <source>
        <strain evidence="11">MHco3</strain>
    </source>
</reference>
<sequence length="1064" mass="120414">MNRDSVIEALHATTTAEEEKKAERFLKECAKQQGFVPELLNIIADGNVPEPVRQSAAIFFKMSVGRSWEVIEDDEDSDDNAEDQGCLSEEDKNVIKANIVNAICEATEPARIQLAIAIQNIIRMDYPAKWPGFMDHLFTKISNPANASVLSAGLTVLYSVGKVYEFKRTKDKDVIAAPVSKIEPLVFYHCKQMLDNQSAEAVIIKKQGLKIIYVMTQFSIHFGMLSFERLDDWIQFSISCLSQECPAELNSIDDREERAQTVWWKCKKWAMKLLDRIFDRYGSPNQVPTGYADFAKHFLAKWSSPVLEVIMILLNAQRNNVYVSDRVLHHALSFAQTAVAHSFCWRIVKPHALDLIKNVLFPLMCYNDDDEELWNDNVEEFIRFKFDIFEDIHNPVYEAGALLRGLAKRKDIVQPVLAFAINILTRSTSPREIEGALRMIGELESQLTKSKKYKGDVERMLDTLCTSRLSDPNKFVKARAAWCFKQYSDAQFRTTSILSKAVDALVRCLCDPNEELPVRVEAAMAIQGILKDQEKAHALLEPSVRVIIVQVLELVAKTQVEDIVRVVDEIFEHFMDTVIPIAAEIASSLSNLFLEIITSPDAGDQTHALMSILPTFSNILDVLEDHREIMVEVEPSVLKIVKYVLAEQKVDFYCDIIVLMQSLLTTYVSEPMWAVFKDLYTMYKCSEQRSVLPFADIFHVLHSYLVTDTESFLAFPERLQAFIDMCQISLQDEDYGDENHLFAAKLLECILLQCGGPAAQMISSAIPTMLMLVLQRLTQPIGEGLSELKVLLLLVVVAALYTSHEIALRALAELAPNHPNPLDYVCDELLGCAKDIKGVHNRKMALFGICAFFSLPREARPNTVNNNPQRVITVAISIFENLQRALKIQAENRNEDDSDSDSEEESDDDADNVIKKKSLNRRKLPEHLSDDDDEIDELTFDYLDAMSKESKPAGSDGEEDDSESSSSFCEETDTEQFKTAFDEETAPDVFVYFKNTMEKFEQGEPEIFQNMVRNLTPQQSQSLNELITVCEQHVKSEHSKQVEQAGGYDFKAAAAVPTEFNFAK</sequence>
<accession>A0A7I4Z0B7</accession>
<dbReference type="GO" id="GO:0006606">
    <property type="term" value="P:protein import into nucleus"/>
    <property type="evidence" value="ECO:0007669"/>
    <property type="project" value="TreeGrafter"/>
</dbReference>
<dbReference type="Proteomes" id="UP000025227">
    <property type="component" value="Unplaced"/>
</dbReference>
<dbReference type="PANTHER" id="PTHR10997">
    <property type="entry name" value="IMPORTIN-7, 8, 11"/>
    <property type="match status" value="1"/>
</dbReference>
<dbReference type="InterPro" id="IPR016024">
    <property type="entry name" value="ARM-type_fold"/>
</dbReference>
<dbReference type="GO" id="GO:0005635">
    <property type="term" value="C:nuclear envelope"/>
    <property type="evidence" value="ECO:0007669"/>
    <property type="project" value="TreeGrafter"/>
</dbReference>
<dbReference type="Pfam" id="PF03810">
    <property type="entry name" value="IBN_N"/>
    <property type="match status" value="1"/>
</dbReference>